<protein>
    <submittedName>
        <fullName evidence="1">Uncharacterized protein</fullName>
    </submittedName>
</protein>
<gene>
    <name evidence="1" type="ORF">CYLTODRAFT_352124</name>
</gene>
<dbReference type="STRING" id="1314674.A0A0D7BCL4"/>
<keyword evidence="2" id="KW-1185">Reference proteome</keyword>
<dbReference type="EMBL" id="KN880512">
    <property type="protein sequence ID" value="KIY67995.1"/>
    <property type="molecule type" value="Genomic_DNA"/>
</dbReference>
<proteinExistence type="predicted"/>
<dbReference type="Proteomes" id="UP000054007">
    <property type="component" value="Unassembled WGS sequence"/>
</dbReference>
<organism evidence="1 2">
    <name type="scientific">Cylindrobasidium torrendii FP15055 ss-10</name>
    <dbReference type="NCBI Taxonomy" id="1314674"/>
    <lineage>
        <taxon>Eukaryota</taxon>
        <taxon>Fungi</taxon>
        <taxon>Dikarya</taxon>
        <taxon>Basidiomycota</taxon>
        <taxon>Agaricomycotina</taxon>
        <taxon>Agaricomycetes</taxon>
        <taxon>Agaricomycetidae</taxon>
        <taxon>Agaricales</taxon>
        <taxon>Marasmiineae</taxon>
        <taxon>Physalacriaceae</taxon>
        <taxon>Cylindrobasidium</taxon>
    </lineage>
</organism>
<dbReference type="AlphaFoldDB" id="A0A0D7BCL4"/>
<dbReference type="OrthoDB" id="2662290at2759"/>
<sequence length="207" mass="22817">MDSVTYREQLYPIGHGYPLWCPTPPQNLPPVYRDSGIRIGDVGLLSDEGGFDYLWNVHHAHDHPINLNTDGTTRVPPGEYVPLPPLSESNPMDVRVQDHYHRPSACIAASTFNVRQLSAEMNLDPAIIGVLAGGGVAFEFTTAHDASAALALPLGARRTDALRLSRYQKYAAKHAVSWYQYVNIELERGALNGTLYLVTGTDKCSSW</sequence>
<evidence type="ECO:0000313" key="1">
    <source>
        <dbReference type="EMBL" id="KIY67995.1"/>
    </source>
</evidence>
<accession>A0A0D7BCL4</accession>
<reference evidence="1 2" key="1">
    <citation type="journal article" date="2015" name="Fungal Genet. Biol.">
        <title>Evolution of novel wood decay mechanisms in Agaricales revealed by the genome sequences of Fistulina hepatica and Cylindrobasidium torrendii.</title>
        <authorList>
            <person name="Floudas D."/>
            <person name="Held B.W."/>
            <person name="Riley R."/>
            <person name="Nagy L.G."/>
            <person name="Koehler G."/>
            <person name="Ransdell A.S."/>
            <person name="Younus H."/>
            <person name="Chow J."/>
            <person name="Chiniquy J."/>
            <person name="Lipzen A."/>
            <person name="Tritt A."/>
            <person name="Sun H."/>
            <person name="Haridas S."/>
            <person name="LaButti K."/>
            <person name="Ohm R.A."/>
            <person name="Kues U."/>
            <person name="Blanchette R.A."/>
            <person name="Grigoriev I.V."/>
            <person name="Minto R.E."/>
            <person name="Hibbett D.S."/>
        </authorList>
    </citation>
    <scope>NUCLEOTIDE SEQUENCE [LARGE SCALE GENOMIC DNA]</scope>
    <source>
        <strain evidence="1 2">FP15055 ss-10</strain>
    </source>
</reference>
<evidence type="ECO:0000313" key="2">
    <source>
        <dbReference type="Proteomes" id="UP000054007"/>
    </source>
</evidence>
<feature type="non-terminal residue" evidence="1">
    <location>
        <position position="207"/>
    </location>
</feature>
<name>A0A0D7BCL4_9AGAR</name>